<keyword evidence="3" id="KW-1185">Reference proteome</keyword>
<dbReference type="InParanoid" id="A0A369JCK6"/>
<accession>A0A369JCK6</accession>
<evidence type="ECO:0000259" key="1">
    <source>
        <dbReference type="SMART" id="SM00355"/>
    </source>
</evidence>
<evidence type="ECO:0000313" key="2">
    <source>
        <dbReference type="EMBL" id="RDB18930.1"/>
    </source>
</evidence>
<comment type="caution">
    <text evidence="2">The sequence shown here is derived from an EMBL/GenBank/DDBJ whole genome shotgun (WGS) entry which is preliminary data.</text>
</comment>
<feature type="domain" description="C2H2-type" evidence="1">
    <location>
        <begin position="103"/>
        <end position="132"/>
    </location>
</feature>
<proteinExistence type="predicted"/>
<gene>
    <name evidence="2" type="ORF">Hypma_014375</name>
</gene>
<dbReference type="AlphaFoldDB" id="A0A369JCK6"/>
<feature type="domain" description="C2H2-type" evidence="1">
    <location>
        <begin position="137"/>
        <end position="159"/>
    </location>
</feature>
<dbReference type="Proteomes" id="UP000076154">
    <property type="component" value="Unassembled WGS sequence"/>
</dbReference>
<organism evidence="2 3">
    <name type="scientific">Hypsizygus marmoreus</name>
    <name type="common">White beech mushroom</name>
    <name type="synonym">Agaricus marmoreus</name>
    <dbReference type="NCBI Taxonomy" id="39966"/>
    <lineage>
        <taxon>Eukaryota</taxon>
        <taxon>Fungi</taxon>
        <taxon>Dikarya</taxon>
        <taxon>Basidiomycota</taxon>
        <taxon>Agaricomycotina</taxon>
        <taxon>Agaricomycetes</taxon>
        <taxon>Agaricomycetidae</taxon>
        <taxon>Agaricales</taxon>
        <taxon>Tricholomatineae</taxon>
        <taxon>Lyophyllaceae</taxon>
        <taxon>Hypsizygus</taxon>
    </lineage>
</organism>
<dbReference type="SMART" id="SM00355">
    <property type="entry name" value="ZnF_C2H2"/>
    <property type="match status" value="2"/>
</dbReference>
<name>A0A369JCK6_HYPMA</name>
<evidence type="ECO:0000313" key="3">
    <source>
        <dbReference type="Proteomes" id="UP000076154"/>
    </source>
</evidence>
<dbReference type="EMBL" id="LUEZ02000085">
    <property type="protein sequence ID" value="RDB18930.1"/>
    <property type="molecule type" value="Genomic_DNA"/>
</dbReference>
<dbReference type="InterPro" id="IPR013087">
    <property type="entry name" value="Znf_C2H2_type"/>
</dbReference>
<sequence length="171" mass="19419">MTIPSLSLSQCSPIPTTLKSNGNVPALRTPSSASRLKTPLMLPELRFTYESGQHGVFCDSVFACEWEKCSVMIELASAKTELDFQAAVRDHIAIHATPGDVSHPCKWRGCFSSIVFSKKKTPRDLDRHLKTHLPWFFFCHQCKEVAPRRDLFAKHRKTHYIGRVIDEEYDG</sequence>
<dbReference type="OrthoDB" id="2758144at2759"/>
<reference evidence="2" key="1">
    <citation type="submission" date="2018-04" db="EMBL/GenBank/DDBJ databases">
        <title>Whole genome sequencing of Hypsizygus marmoreus.</title>
        <authorList>
            <person name="Choi I.-G."/>
            <person name="Min B."/>
            <person name="Kim J.-G."/>
            <person name="Kim S."/>
            <person name="Oh Y.-L."/>
            <person name="Kong W.-S."/>
            <person name="Park H."/>
            <person name="Jeong J."/>
            <person name="Song E.-S."/>
        </authorList>
    </citation>
    <scope>NUCLEOTIDE SEQUENCE [LARGE SCALE GENOMIC DNA]</scope>
    <source>
        <strain evidence="2">51987-8</strain>
    </source>
</reference>
<protein>
    <recommendedName>
        <fullName evidence="1">C2H2-type domain-containing protein</fullName>
    </recommendedName>
</protein>